<feature type="binding site" evidence="4">
    <location>
        <position position="221"/>
    </location>
    <ligand>
        <name>Mn(2+)</name>
        <dbReference type="ChEBI" id="CHEBI:29035"/>
        <label>1</label>
    </ligand>
</feature>
<keyword evidence="3 5" id="KW-0378">Hydrolase</keyword>
<dbReference type="PANTHER" id="PTHR11358:SF26">
    <property type="entry name" value="GUANIDINO ACID HYDROLASE, MITOCHONDRIAL"/>
    <property type="match status" value="1"/>
</dbReference>
<dbReference type="PIRSF" id="PIRSF036979">
    <property type="entry name" value="Arginase"/>
    <property type="match status" value="1"/>
</dbReference>
<feature type="binding site" evidence="4">
    <location>
        <position position="134"/>
    </location>
    <ligand>
        <name>Mn(2+)</name>
        <dbReference type="ChEBI" id="CHEBI:29035"/>
        <label>1</label>
    </ligand>
</feature>
<gene>
    <name evidence="6" type="primary">speB</name>
    <name evidence="6" type="ORF">ENM42_01820</name>
</gene>
<dbReference type="InterPro" id="IPR023696">
    <property type="entry name" value="Ureohydrolase_dom_sf"/>
</dbReference>
<evidence type="ECO:0000256" key="5">
    <source>
        <dbReference type="RuleBase" id="RU003684"/>
    </source>
</evidence>
<comment type="similarity">
    <text evidence="1">Belongs to the arginase family. Agmatinase subfamily.</text>
</comment>
<reference evidence="6" key="1">
    <citation type="journal article" date="2020" name="mSystems">
        <title>Genome- and Community-Level Interaction Insights into Carbon Utilization and Element Cycling Functions of Hydrothermarchaeota in Hydrothermal Sediment.</title>
        <authorList>
            <person name="Zhou Z."/>
            <person name="Liu Y."/>
            <person name="Xu W."/>
            <person name="Pan J."/>
            <person name="Luo Z.H."/>
            <person name="Li M."/>
        </authorList>
    </citation>
    <scope>NUCLEOTIDE SEQUENCE [LARGE SCALE GENOMIC DNA]</scope>
    <source>
        <strain evidence="6">SpSt-1084</strain>
    </source>
</reference>
<sequence length="291" mass="32297">MSELDFLLRSWVTFFGCETPSENAEFFVFGVPYDLTSSFRAGSSQGPEAVRKFSANIEANSYRKFFDAAKAAVYDGGDIVVDIDIQVMLKRVAQLVAYVGRLNKIPVMLGGEHTFTYAAVKTLADKISSLIVFDAHFDLRDEYLGSKFSHACYLRRLVEEFPTLPVAVVGVRGYDLAEILFAEQNKVKYVKASELHDFSRVLRILSDVIDGGRPYVSVDIDVFDPAYAPGVGNPEPEGADPSTVFDLLHFVGRRRPVMFDVMEVNPMFDSGVTAALAAKVVMELIASYPER</sequence>
<dbReference type="GO" id="GO:0033389">
    <property type="term" value="P:putrescine biosynthetic process from arginine, via agmatine"/>
    <property type="evidence" value="ECO:0007669"/>
    <property type="project" value="TreeGrafter"/>
</dbReference>
<organism evidence="6">
    <name type="scientific">Caldiarchaeum subterraneum</name>
    <dbReference type="NCBI Taxonomy" id="311458"/>
    <lineage>
        <taxon>Archaea</taxon>
        <taxon>Nitrososphaerota</taxon>
        <taxon>Candidatus Caldarchaeales</taxon>
        <taxon>Candidatus Caldarchaeaceae</taxon>
        <taxon>Candidatus Caldarchaeum</taxon>
    </lineage>
</organism>
<dbReference type="Gene3D" id="3.40.800.10">
    <property type="entry name" value="Ureohydrolase domain"/>
    <property type="match status" value="1"/>
</dbReference>
<evidence type="ECO:0000313" key="6">
    <source>
        <dbReference type="EMBL" id="HHR40546.1"/>
    </source>
</evidence>
<name>A0A7C5U9K2_CALS0</name>
<dbReference type="PANTHER" id="PTHR11358">
    <property type="entry name" value="ARGINASE/AGMATINASE"/>
    <property type="match status" value="1"/>
</dbReference>
<proteinExistence type="inferred from homology"/>
<comment type="cofactor">
    <cofactor evidence="4">
        <name>Mn(2+)</name>
        <dbReference type="ChEBI" id="CHEBI:29035"/>
    </cofactor>
    <text evidence="4">Binds 2 manganese ions per subunit.</text>
</comment>
<dbReference type="InterPro" id="IPR005925">
    <property type="entry name" value="Agmatinase-rel"/>
</dbReference>
<comment type="caution">
    <text evidence="6">The sequence shown here is derived from an EMBL/GenBank/DDBJ whole genome shotgun (WGS) entry which is preliminary data.</text>
</comment>
<dbReference type="InterPro" id="IPR006035">
    <property type="entry name" value="Ureohydrolase"/>
</dbReference>
<dbReference type="PROSITE" id="PS51409">
    <property type="entry name" value="ARGINASE_2"/>
    <property type="match status" value="1"/>
</dbReference>
<dbReference type="CDD" id="cd11593">
    <property type="entry name" value="Agmatinase-like_2"/>
    <property type="match status" value="1"/>
</dbReference>
<dbReference type="Pfam" id="PF00491">
    <property type="entry name" value="Arginase"/>
    <property type="match status" value="1"/>
</dbReference>
<feature type="binding site" evidence="4">
    <location>
        <position position="138"/>
    </location>
    <ligand>
        <name>Mn(2+)</name>
        <dbReference type="ChEBI" id="CHEBI:29035"/>
        <label>1</label>
    </ligand>
</feature>
<keyword evidence="2 4" id="KW-0479">Metal-binding</keyword>
<protein>
    <submittedName>
        <fullName evidence="6">Agmatinase</fullName>
        <ecNumber evidence="6">3.5.3.11</ecNumber>
    </submittedName>
</protein>
<dbReference type="NCBIfam" id="TIGR01230">
    <property type="entry name" value="agmatinase"/>
    <property type="match status" value="1"/>
</dbReference>
<evidence type="ECO:0000256" key="2">
    <source>
        <dbReference type="ARBA" id="ARBA00022723"/>
    </source>
</evidence>
<dbReference type="AlphaFoldDB" id="A0A7C5U9K2"/>
<dbReference type="PROSITE" id="PS01053">
    <property type="entry name" value="ARGINASE_1"/>
    <property type="match status" value="1"/>
</dbReference>
<accession>A0A7C5U9K2</accession>
<feature type="binding site" evidence="4">
    <location>
        <position position="136"/>
    </location>
    <ligand>
        <name>Mn(2+)</name>
        <dbReference type="ChEBI" id="CHEBI:29035"/>
        <label>1</label>
    </ligand>
</feature>
<evidence type="ECO:0000256" key="3">
    <source>
        <dbReference type="ARBA" id="ARBA00022801"/>
    </source>
</evidence>
<evidence type="ECO:0000256" key="1">
    <source>
        <dbReference type="ARBA" id="ARBA00009227"/>
    </source>
</evidence>
<dbReference type="GO" id="GO:0008783">
    <property type="term" value="F:agmatinase activity"/>
    <property type="evidence" value="ECO:0007669"/>
    <property type="project" value="UniProtKB-EC"/>
</dbReference>
<feature type="binding site" evidence="4">
    <location>
        <position position="113"/>
    </location>
    <ligand>
        <name>Mn(2+)</name>
        <dbReference type="ChEBI" id="CHEBI:29035"/>
        <label>1</label>
    </ligand>
</feature>
<dbReference type="EC" id="3.5.3.11" evidence="6"/>
<dbReference type="InterPro" id="IPR020855">
    <property type="entry name" value="Ureohydrolase_Mn_BS"/>
</dbReference>
<keyword evidence="4" id="KW-0464">Manganese</keyword>
<evidence type="ECO:0000256" key="4">
    <source>
        <dbReference type="PIRSR" id="PIRSR036979-1"/>
    </source>
</evidence>
<dbReference type="SUPFAM" id="SSF52768">
    <property type="entry name" value="Arginase/deacetylase"/>
    <property type="match status" value="1"/>
</dbReference>
<feature type="binding site" evidence="4">
    <location>
        <position position="219"/>
    </location>
    <ligand>
        <name>Mn(2+)</name>
        <dbReference type="ChEBI" id="CHEBI:29035"/>
        <label>1</label>
    </ligand>
</feature>
<dbReference type="EMBL" id="DRXS01000098">
    <property type="protein sequence ID" value="HHR40546.1"/>
    <property type="molecule type" value="Genomic_DNA"/>
</dbReference>
<dbReference type="GO" id="GO:0046872">
    <property type="term" value="F:metal ion binding"/>
    <property type="evidence" value="ECO:0007669"/>
    <property type="project" value="UniProtKB-KW"/>
</dbReference>